<keyword evidence="1" id="KW-0732">Signal</keyword>
<keyword evidence="3" id="KW-1185">Reference proteome</keyword>
<organism evidence="2 3">
    <name type="scientific">Marasmiellus scandens</name>
    <dbReference type="NCBI Taxonomy" id="2682957"/>
    <lineage>
        <taxon>Eukaryota</taxon>
        <taxon>Fungi</taxon>
        <taxon>Dikarya</taxon>
        <taxon>Basidiomycota</taxon>
        <taxon>Agaricomycotina</taxon>
        <taxon>Agaricomycetes</taxon>
        <taxon>Agaricomycetidae</taxon>
        <taxon>Agaricales</taxon>
        <taxon>Marasmiineae</taxon>
        <taxon>Omphalotaceae</taxon>
        <taxon>Marasmiellus</taxon>
    </lineage>
</organism>
<protein>
    <submittedName>
        <fullName evidence="2">Uncharacterized protein</fullName>
    </submittedName>
</protein>
<proteinExistence type="predicted"/>
<evidence type="ECO:0000313" key="2">
    <source>
        <dbReference type="EMBL" id="KAK7453237.1"/>
    </source>
</evidence>
<name>A0ABR1J7B7_9AGAR</name>
<feature type="signal peptide" evidence="1">
    <location>
        <begin position="1"/>
        <end position="20"/>
    </location>
</feature>
<sequence length="129" mass="13704">MIFDLSKMLFTLVTVATASAVPQRRQIESTASCDFLLKPDVAVDPSSNLVSEFNFVIGHSLAIEVSPSSITNGNATFFEDADAGTFLVHDDLAVDGKTAEETAAILEGFVGQTKEGIAANWLFQSVTCA</sequence>
<feature type="chain" id="PRO_5046301787" evidence="1">
    <location>
        <begin position="21"/>
        <end position="129"/>
    </location>
</feature>
<reference evidence="2 3" key="1">
    <citation type="submission" date="2024-01" db="EMBL/GenBank/DDBJ databases">
        <title>A draft genome for the cacao thread blight pathogen Marasmiellus scandens.</title>
        <authorList>
            <person name="Baruah I.K."/>
            <person name="Leung J."/>
            <person name="Bukari Y."/>
            <person name="Amoako-Attah I."/>
            <person name="Meinhardt L.W."/>
            <person name="Bailey B.A."/>
            <person name="Cohen S.P."/>
        </authorList>
    </citation>
    <scope>NUCLEOTIDE SEQUENCE [LARGE SCALE GENOMIC DNA]</scope>
    <source>
        <strain evidence="2 3">GH-19</strain>
    </source>
</reference>
<dbReference type="Proteomes" id="UP001498398">
    <property type="component" value="Unassembled WGS sequence"/>
</dbReference>
<gene>
    <name evidence="2" type="ORF">VKT23_011913</name>
</gene>
<dbReference type="EMBL" id="JBANRG010000027">
    <property type="protein sequence ID" value="KAK7453237.1"/>
    <property type="molecule type" value="Genomic_DNA"/>
</dbReference>
<evidence type="ECO:0000256" key="1">
    <source>
        <dbReference type="SAM" id="SignalP"/>
    </source>
</evidence>
<accession>A0ABR1J7B7</accession>
<evidence type="ECO:0000313" key="3">
    <source>
        <dbReference type="Proteomes" id="UP001498398"/>
    </source>
</evidence>
<comment type="caution">
    <text evidence="2">The sequence shown here is derived from an EMBL/GenBank/DDBJ whole genome shotgun (WGS) entry which is preliminary data.</text>
</comment>